<dbReference type="STRING" id="57577.A0A2K3M7N0"/>
<organism evidence="1 2">
    <name type="scientific">Trifolium pratense</name>
    <name type="common">Red clover</name>
    <dbReference type="NCBI Taxonomy" id="57577"/>
    <lineage>
        <taxon>Eukaryota</taxon>
        <taxon>Viridiplantae</taxon>
        <taxon>Streptophyta</taxon>
        <taxon>Embryophyta</taxon>
        <taxon>Tracheophyta</taxon>
        <taxon>Spermatophyta</taxon>
        <taxon>Magnoliopsida</taxon>
        <taxon>eudicotyledons</taxon>
        <taxon>Gunneridae</taxon>
        <taxon>Pentapetalae</taxon>
        <taxon>rosids</taxon>
        <taxon>fabids</taxon>
        <taxon>Fabales</taxon>
        <taxon>Fabaceae</taxon>
        <taxon>Papilionoideae</taxon>
        <taxon>50 kb inversion clade</taxon>
        <taxon>NPAAA clade</taxon>
        <taxon>Hologalegina</taxon>
        <taxon>IRL clade</taxon>
        <taxon>Trifolieae</taxon>
        <taxon>Trifolium</taxon>
    </lineage>
</organism>
<evidence type="ECO:0000313" key="2">
    <source>
        <dbReference type="Proteomes" id="UP000236291"/>
    </source>
</evidence>
<reference evidence="1 2" key="2">
    <citation type="journal article" date="2017" name="Front. Plant Sci.">
        <title>Gene Classification and Mining of Molecular Markers Useful in Red Clover (Trifolium pratense) Breeding.</title>
        <authorList>
            <person name="Istvanek J."/>
            <person name="Dluhosova J."/>
            <person name="Dluhos P."/>
            <person name="Patkova L."/>
            <person name="Nedelnik J."/>
            <person name="Repkova J."/>
        </authorList>
    </citation>
    <scope>NUCLEOTIDE SEQUENCE [LARGE SCALE GENOMIC DNA]</scope>
    <source>
        <strain evidence="2">cv. Tatra</strain>
        <tissue evidence="1">Young leaves</tissue>
    </source>
</reference>
<reference evidence="1 2" key="1">
    <citation type="journal article" date="2014" name="Am. J. Bot.">
        <title>Genome assembly and annotation for red clover (Trifolium pratense; Fabaceae).</title>
        <authorList>
            <person name="Istvanek J."/>
            <person name="Jaros M."/>
            <person name="Krenek A."/>
            <person name="Repkova J."/>
        </authorList>
    </citation>
    <scope>NUCLEOTIDE SEQUENCE [LARGE SCALE GENOMIC DNA]</scope>
    <source>
        <strain evidence="2">cv. Tatra</strain>
        <tissue evidence="1">Young leaves</tissue>
    </source>
</reference>
<gene>
    <name evidence="1" type="ORF">L195_g042852</name>
</gene>
<name>A0A2K3M7N0_TRIPR</name>
<protein>
    <submittedName>
        <fullName evidence="1">L-idonate 5-dehydrogenase</fullName>
    </submittedName>
</protein>
<dbReference type="AlphaFoldDB" id="A0A2K3M7N0"/>
<sequence length="39" mass="4187">MGKGGMSVDDDQQNMAAWLVGLNTLKIQPFNLPSLGILL</sequence>
<evidence type="ECO:0000313" key="1">
    <source>
        <dbReference type="EMBL" id="PNX86770.1"/>
    </source>
</evidence>
<accession>A0A2K3M7N0</accession>
<proteinExistence type="predicted"/>
<dbReference type="EMBL" id="ASHM01052095">
    <property type="protein sequence ID" value="PNX86770.1"/>
    <property type="molecule type" value="Genomic_DNA"/>
</dbReference>
<comment type="caution">
    <text evidence="1">The sequence shown here is derived from an EMBL/GenBank/DDBJ whole genome shotgun (WGS) entry which is preliminary data.</text>
</comment>
<dbReference type="Proteomes" id="UP000236291">
    <property type="component" value="Unassembled WGS sequence"/>
</dbReference>